<sequence length="54" mass="6281">MKKNTSSRFHHSISTVNLECGWSWRFLARARASIRWDEAENILQCGASDHVYTI</sequence>
<gene>
    <name evidence="1" type="ORF">M378DRAFT_163544</name>
</gene>
<proteinExistence type="predicted"/>
<organism evidence="1 2">
    <name type="scientific">Amanita muscaria (strain Koide BX008)</name>
    <dbReference type="NCBI Taxonomy" id="946122"/>
    <lineage>
        <taxon>Eukaryota</taxon>
        <taxon>Fungi</taxon>
        <taxon>Dikarya</taxon>
        <taxon>Basidiomycota</taxon>
        <taxon>Agaricomycotina</taxon>
        <taxon>Agaricomycetes</taxon>
        <taxon>Agaricomycetidae</taxon>
        <taxon>Agaricales</taxon>
        <taxon>Pluteineae</taxon>
        <taxon>Amanitaceae</taxon>
        <taxon>Amanita</taxon>
    </lineage>
</organism>
<name>A0A0C2X4T2_AMAMK</name>
<keyword evidence="2" id="KW-1185">Reference proteome</keyword>
<protein>
    <submittedName>
        <fullName evidence="1">Uncharacterized protein</fullName>
    </submittedName>
</protein>
<evidence type="ECO:0000313" key="1">
    <source>
        <dbReference type="EMBL" id="KIL64281.1"/>
    </source>
</evidence>
<dbReference type="InParanoid" id="A0A0C2X4T2"/>
<evidence type="ECO:0000313" key="2">
    <source>
        <dbReference type="Proteomes" id="UP000054549"/>
    </source>
</evidence>
<dbReference type="HOGENOM" id="CLU_3049844_0_0_1"/>
<dbReference type="EMBL" id="KN818251">
    <property type="protein sequence ID" value="KIL64281.1"/>
    <property type="molecule type" value="Genomic_DNA"/>
</dbReference>
<dbReference type="AlphaFoldDB" id="A0A0C2X4T2"/>
<accession>A0A0C2X4T2</accession>
<reference evidence="1 2" key="1">
    <citation type="submission" date="2014-04" db="EMBL/GenBank/DDBJ databases">
        <title>Evolutionary Origins and Diversification of the Mycorrhizal Mutualists.</title>
        <authorList>
            <consortium name="DOE Joint Genome Institute"/>
            <consortium name="Mycorrhizal Genomics Consortium"/>
            <person name="Kohler A."/>
            <person name="Kuo A."/>
            <person name="Nagy L.G."/>
            <person name="Floudas D."/>
            <person name="Copeland A."/>
            <person name="Barry K.W."/>
            <person name="Cichocki N."/>
            <person name="Veneault-Fourrey C."/>
            <person name="LaButti K."/>
            <person name="Lindquist E.A."/>
            <person name="Lipzen A."/>
            <person name="Lundell T."/>
            <person name="Morin E."/>
            <person name="Murat C."/>
            <person name="Riley R."/>
            <person name="Ohm R."/>
            <person name="Sun H."/>
            <person name="Tunlid A."/>
            <person name="Henrissat B."/>
            <person name="Grigoriev I.V."/>
            <person name="Hibbett D.S."/>
            <person name="Martin F."/>
        </authorList>
    </citation>
    <scope>NUCLEOTIDE SEQUENCE [LARGE SCALE GENOMIC DNA]</scope>
    <source>
        <strain evidence="1 2">Koide BX008</strain>
    </source>
</reference>
<dbReference type="Proteomes" id="UP000054549">
    <property type="component" value="Unassembled WGS sequence"/>
</dbReference>